<dbReference type="SMART" id="SM00062">
    <property type="entry name" value="PBPb"/>
    <property type="match status" value="1"/>
</dbReference>
<evidence type="ECO:0000256" key="4">
    <source>
        <dbReference type="ARBA" id="ARBA00023139"/>
    </source>
</evidence>
<dbReference type="PROSITE" id="PS01039">
    <property type="entry name" value="SBP_BACTERIAL_3"/>
    <property type="match status" value="1"/>
</dbReference>
<dbReference type="Gene3D" id="3.40.190.10">
    <property type="entry name" value="Periplasmic binding protein-like II"/>
    <property type="match status" value="2"/>
</dbReference>
<evidence type="ECO:0000256" key="3">
    <source>
        <dbReference type="ARBA" id="ARBA00022729"/>
    </source>
</evidence>
<dbReference type="GO" id="GO:0016020">
    <property type="term" value="C:membrane"/>
    <property type="evidence" value="ECO:0007669"/>
    <property type="project" value="InterPro"/>
</dbReference>
<reference evidence="10" key="1">
    <citation type="submission" date="2021-04" db="EMBL/GenBank/DDBJ databases">
        <title>Genome seq and assembly of Bacillus sp.</title>
        <authorList>
            <person name="Chhetri G."/>
        </authorList>
    </citation>
    <scope>NUCLEOTIDE SEQUENCE</scope>
    <source>
        <strain evidence="10">RG28</strain>
    </source>
</reference>
<dbReference type="Proteomes" id="UP000682134">
    <property type="component" value="Unassembled WGS sequence"/>
</dbReference>
<comment type="similarity">
    <text evidence="2 6">Belongs to the bacterial solute-binding protein 3 family.</text>
</comment>
<dbReference type="PANTHER" id="PTHR35936">
    <property type="entry name" value="MEMBRANE-BOUND LYTIC MUREIN TRANSGLYCOSYLASE F"/>
    <property type="match status" value="1"/>
</dbReference>
<evidence type="ECO:0000259" key="8">
    <source>
        <dbReference type="SMART" id="SM00062"/>
    </source>
</evidence>
<evidence type="ECO:0000313" key="10">
    <source>
        <dbReference type="EMBL" id="MBP0726416.1"/>
    </source>
</evidence>
<name>A0A940NTD5_9BACI</name>
<protein>
    <submittedName>
        <fullName evidence="10">Basic amino acid ABC transporter substrate-binding protein</fullName>
    </submittedName>
</protein>
<dbReference type="GO" id="GO:0015276">
    <property type="term" value="F:ligand-gated monoatomic ion channel activity"/>
    <property type="evidence" value="ECO:0007669"/>
    <property type="project" value="InterPro"/>
</dbReference>
<keyword evidence="3 7" id="KW-0732">Signal</keyword>
<feature type="signal peptide" evidence="7">
    <location>
        <begin position="1"/>
        <end position="23"/>
    </location>
</feature>
<proteinExistence type="inferred from homology"/>
<sequence length="270" mass="29783">MKKVGLTALVLSLSTAFMLSTFGSNQELASAKSTKTLRIVTDATYAPFEYMDKGKIVGFDVDIIKAIGKQAGYSVKVENIGWDPIFVELGNKRADAGISSITIDKDRQKTYDFTLPYFLSINEILVPKNSKIKSAKDLKGKVVAVQNATTGQAYAEKILGKKSKNIKKFESNALAIMELVNGGADAVVADNTVVEEYAKNNPTQKLKVISDKSNFQPEFYGVMLPKGSKLKPSLDKAIKAIMDNGTYRKIFKDRFGKEPDMKRLKDEQSK</sequence>
<dbReference type="EMBL" id="JAGIYQ010000011">
    <property type="protein sequence ID" value="MBP0726416.1"/>
    <property type="molecule type" value="Genomic_DNA"/>
</dbReference>
<dbReference type="GO" id="GO:0030313">
    <property type="term" value="C:cell envelope"/>
    <property type="evidence" value="ECO:0007669"/>
    <property type="project" value="UniProtKB-SubCell"/>
</dbReference>
<organism evidence="10 11">
    <name type="scientific">Gottfriedia endophytica</name>
    <dbReference type="NCBI Taxonomy" id="2820819"/>
    <lineage>
        <taxon>Bacteria</taxon>
        <taxon>Bacillati</taxon>
        <taxon>Bacillota</taxon>
        <taxon>Bacilli</taxon>
        <taxon>Bacillales</taxon>
        <taxon>Bacillaceae</taxon>
        <taxon>Gottfriedia</taxon>
    </lineage>
</organism>
<feature type="chain" id="PRO_5038823411" evidence="7">
    <location>
        <begin position="24"/>
        <end position="270"/>
    </location>
</feature>
<dbReference type="AlphaFoldDB" id="A0A940NTD5"/>
<dbReference type="SMART" id="SM00079">
    <property type="entry name" value="PBPe"/>
    <property type="match status" value="1"/>
</dbReference>
<accession>A0A940NTD5</accession>
<comment type="subcellular location">
    <subcellularLocation>
        <location evidence="1">Cell envelope</location>
    </subcellularLocation>
</comment>
<evidence type="ECO:0000256" key="2">
    <source>
        <dbReference type="ARBA" id="ARBA00010333"/>
    </source>
</evidence>
<dbReference type="PANTHER" id="PTHR35936:SF17">
    <property type="entry name" value="ARGININE-BINDING EXTRACELLULAR PROTEIN ARTP"/>
    <property type="match status" value="1"/>
</dbReference>
<gene>
    <name evidence="10" type="ORF">J5Y03_14740</name>
</gene>
<feature type="domain" description="Solute-binding protein family 3/N-terminal" evidence="8">
    <location>
        <begin position="36"/>
        <end position="258"/>
    </location>
</feature>
<evidence type="ECO:0000256" key="6">
    <source>
        <dbReference type="RuleBase" id="RU003744"/>
    </source>
</evidence>
<keyword evidence="4" id="KW-0564">Palmitate</keyword>
<dbReference type="CDD" id="cd13624">
    <property type="entry name" value="PBP2_Arg_Lys_His"/>
    <property type="match status" value="1"/>
</dbReference>
<dbReference type="RefSeq" id="WP_209406762.1">
    <property type="nucleotide sequence ID" value="NZ_JAGIYQ010000011.1"/>
</dbReference>
<comment type="caution">
    <text evidence="10">The sequence shown here is derived from an EMBL/GenBank/DDBJ whole genome shotgun (WGS) entry which is preliminary data.</text>
</comment>
<evidence type="ECO:0000313" key="11">
    <source>
        <dbReference type="Proteomes" id="UP000682134"/>
    </source>
</evidence>
<feature type="domain" description="Ionotropic glutamate receptor C-terminal" evidence="9">
    <location>
        <begin position="36"/>
        <end position="257"/>
    </location>
</feature>
<evidence type="ECO:0000256" key="5">
    <source>
        <dbReference type="ARBA" id="ARBA00023288"/>
    </source>
</evidence>
<keyword evidence="5" id="KW-0449">Lipoprotein</keyword>
<dbReference type="InterPro" id="IPR018313">
    <property type="entry name" value="SBP_3_CS"/>
</dbReference>
<dbReference type="Pfam" id="PF00497">
    <property type="entry name" value="SBP_bac_3"/>
    <property type="match status" value="1"/>
</dbReference>
<dbReference type="SUPFAM" id="SSF53850">
    <property type="entry name" value="Periplasmic binding protein-like II"/>
    <property type="match status" value="1"/>
</dbReference>
<dbReference type="InterPro" id="IPR001638">
    <property type="entry name" value="Solute-binding_3/MltF_N"/>
</dbReference>
<evidence type="ECO:0000256" key="7">
    <source>
        <dbReference type="SAM" id="SignalP"/>
    </source>
</evidence>
<evidence type="ECO:0000256" key="1">
    <source>
        <dbReference type="ARBA" id="ARBA00004196"/>
    </source>
</evidence>
<dbReference type="InterPro" id="IPR001320">
    <property type="entry name" value="Iontro_rcpt_C"/>
</dbReference>
<evidence type="ECO:0000259" key="9">
    <source>
        <dbReference type="SMART" id="SM00079"/>
    </source>
</evidence>
<keyword evidence="11" id="KW-1185">Reference proteome</keyword>